<dbReference type="InterPro" id="IPR029064">
    <property type="entry name" value="Ribosomal_eL30-like_sf"/>
</dbReference>
<proteinExistence type="predicted"/>
<name>A0A366EU49_9BACI</name>
<dbReference type="InterPro" id="IPR012543">
    <property type="entry name" value="DUF1694"/>
</dbReference>
<organism evidence="2 3">
    <name type="scientific">Rossellomorea aquimaris</name>
    <dbReference type="NCBI Taxonomy" id="189382"/>
    <lineage>
        <taxon>Bacteria</taxon>
        <taxon>Bacillati</taxon>
        <taxon>Bacillota</taxon>
        <taxon>Bacilli</taxon>
        <taxon>Bacillales</taxon>
        <taxon>Bacillaceae</taxon>
        <taxon>Rossellomorea</taxon>
    </lineage>
</organism>
<dbReference type="Gene3D" id="3.30.1330.30">
    <property type="match status" value="1"/>
</dbReference>
<sequence>MVLSKPTIDDYLDNGIYGQKQTKPDERRRFLGSLRERIVIALTQSQVREKGVYKEVQESLKKHPEAKLLLNGNMSYSYLSKYIKLADTYHVSFSMVTNKEIETDIGLVLAYDHAVDQEEIYVKKKSEKTSEAKTKQKPKKSLFSSIKNKLF</sequence>
<dbReference type="EMBL" id="QNRJ01000003">
    <property type="protein sequence ID" value="RBP05912.1"/>
    <property type="molecule type" value="Genomic_DNA"/>
</dbReference>
<accession>A0A366EU49</accession>
<dbReference type="Proteomes" id="UP000252118">
    <property type="component" value="Unassembled WGS sequence"/>
</dbReference>
<dbReference type="SUPFAM" id="SSF160515">
    <property type="entry name" value="YueI-like"/>
    <property type="match status" value="1"/>
</dbReference>
<protein>
    <submittedName>
        <fullName evidence="2">Uncharacterized protein YueI</fullName>
    </submittedName>
</protein>
<dbReference type="AlphaFoldDB" id="A0A366EU49"/>
<feature type="compositionally biased region" description="Polar residues" evidence="1">
    <location>
        <begin position="142"/>
        <end position="151"/>
    </location>
</feature>
<comment type="caution">
    <text evidence="2">The sequence shown here is derived from an EMBL/GenBank/DDBJ whole genome shotgun (WGS) entry which is preliminary data.</text>
</comment>
<evidence type="ECO:0000313" key="2">
    <source>
        <dbReference type="EMBL" id="RBP05912.1"/>
    </source>
</evidence>
<reference evidence="2 3" key="1">
    <citation type="submission" date="2018-06" db="EMBL/GenBank/DDBJ databases">
        <title>Freshwater and sediment microbial communities from various areas in North America, analyzing microbe dynamics in response to fracking.</title>
        <authorList>
            <person name="Lamendella R."/>
        </authorList>
    </citation>
    <scope>NUCLEOTIDE SEQUENCE [LARGE SCALE GENOMIC DNA]</scope>
    <source>
        <strain evidence="2 3">97B</strain>
    </source>
</reference>
<dbReference type="Pfam" id="PF07997">
    <property type="entry name" value="DUF1694"/>
    <property type="match status" value="1"/>
</dbReference>
<dbReference type="PIRSF" id="PIRSF034303">
    <property type="entry name" value="DUF1694"/>
    <property type="match status" value="1"/>
</dbReference>
<evidence type="ECO:0000313" key="3">
    <source>
        <dbReference type="Proteomes" id="UP000252118"/>
    </source>
</evidence>
<feature type="region of interest" description="Disordered" evidence="1">
    <location>
        <begin position="126"/>
        <end position="151"/>
    </location>
</feature>
<gene>
    <name evidence="2" type="ORF">DET59_10338</name>
</gene>
<evidence type="ECO:0000256" key="1">
    <source>
        <dbReference type="SAM" id="MobiDB-lite"/>
    </source>
</evidence>